<sequence>MKIDAHQHFWHYDPEKYSWISNKKIQKDFLPEDLKPLLKNAKFEGTILVQAHQSEEETEFLLSLAAEK</sequence>
<dbReference type="Gene3D" id="3.20.20.140">
    <property type="entry name" value="Metal-dependent hydrolases"/>
    <property type="match status" value="1"/>
</dbReference>
<dbReference type="PANTHER" id="PTHR43569">
    <property type="entry name" value="AMIDOHYDROLASE"/>
    <property type="match status" value="1"/>
</dbReference>
<dbReference type="EMBL" id="JAVRHN010000008">
    <property type="protein sequence ID" value="MDT0687149.1"/>
    <property type="molecule type" value="Genomic_DNA"/>
</dbReference>
<gene>
    <name evidence="1" type="ORF">RM541_12320</name>
</gene>
<dbReference type="SUPFAM" id="SSF51556">
    <property type="entry name" value="Metallo-dependent hydrolases"/>
    <property type="match status" value="1"/>
</dbReference>
<proteinExistence type="predicted"/>
<dbReference type="PANTHER" id="PTHR43569:SF2">
    <property type="entry name" value="AMIDOHYDROLASE-RELATED DOMAIN-CONTAINING PROTEIN"/>
    <property type="match status" value="1"/>
</dbReference>
<name>A0ABU3DUK9_9FLAO</name>
<evidence type="ECO:0000313" key="2">
    <source>
        <dbReference type="Proteomes" id="UP001253848"/>
    </source>
</evidence>
<dbReference type="Proteomes" id="UP001253848">
    <property type="component" value="Unassembled WGS sequence"/>
</dbReference>
<dbReference type="InterPro" id="IPR052350">
    <property type="entry name" value="Metallo-dep_Lactonases"/>
</dbReference>
<accession>A0ABU3DUK9</accession>
<keyword evidence="2" id="KW-1185">Reference proteome</keyword>
<evidence type="ECO:0000313" key="1">
    <source>
        <dbReference type="EMBL" id="MDT0687149.1"/>
    </source>
</evidence>
<organism evidence="1 2">
    <name type="scientific">Autumnicola psychrophila</name>
    <dbReference type="NCBI Taxonomy" id="3075592"/>
    <lineage>
        <taxon>Bacteria</taxon>
        <taxon>Pseudomonadati</taxon>
        <taxon>Bacteroidota</taxon>
        <taxon>Flavobacteriia</taxon>
        <taxon>Flavobacteriales</taxon>
        <taxon>Flavobacteriaceae</taxon>
        <taxon>Autumnicola</taxon>
    </lineage>
</organism>
<reference evidence="1 2" key="1">
    <citation type="submission" date="2023-09" db="EMBL/GenBank/DDBJ databases">
        <authorList>
            <person name="Rey-Velasco X."/>
        </authorList>
    </citation>
    <scope>NUCLEOTIDE SEQUENCE [LARGE SCALE GENOMIC DNA]</scope>
    <source>
        <strain evidence="1 2">F225</strain>
    </source>
</reference>
<comment type="caution">
    <text evidence="1">The sequence shown here is derived from an EMBL/GenBank/DDBJ whole genome shotgun (WGS) entry which is preliminary data.</text>
</comment>
<protein>
    <recommendedName>
        <fullName evidence="3">Amidohydrolase</fullName>
    </recommendedName>
</protein>
<evidence type="ECO:0008006" key="3">
    <source>
        <dbReference type="Google" id="ProtNLM"/>
    </source>
</evidence>
<dbReference type="RefSeq" id="WP_311500443.1">
    <property type="nucleotide sequence ID" value="NZ_JAVRHN010000008.1"/>
</dbReference>
<dbReference type="InterPro" id="IPR032466">
    <property type="entry name" value="Metal_Hydrolase"/>
</dbReference>